<feature type="transmembrane region" description="Helical" evidence="1">
    <location>
        <begin position="74"/>
        <end position="93"/>
    </location>
</feature>
<protein>
    <submittedName>
        <fullName evidence="2">Uncharacterized protein</fullName>
    </submittedName>
</protein>
<dbReference type="AlphaFoldDB" id="A0A1T5CU62"/>
<evidence type="ECO:0000256" key="1">
    <source>
        <dbReference type="SAM" id="Phobius"/>
    </source>
</evidence>
<keyword evidence="1" id="KW-0812">Transmembrane</keyword>
<sequence>MHFLITVVFLSSLGVWLPFAIDKAKVDSIAYETWIDLPTNLITYGVAIMMVSYVDRLLFLINNTTKYKRNGIEFLILLIIIIATGFLIFIAYVDLKFGRILSAIKATSLFTLIALATWIYVKAKNPRAGNFSSIGGPMS</sequence>
<evidence type="ECO:0000313" key="2">
    <source>
        <dbReference type="EMBL" id="SKB62730.1"/>
    </source>
</evidence>
<reference evidence="2 3" key="1">
    <citation type="submission" date="2017-02" db="EMBL/GenBank/DDBJ databases">
        <authorList>
            <person name="Peterson S.W."/>
        </authorList>
    </citation>
    <scope>NUCLEOTIDE SEQUENCE [LARGE SCALE GENOMIC DNA]</scope>
    <source>
        <strain evidence="2 3">DSM 22899</strain>
    </source>
</reference>
<accession>A0A1T5CU62</accession>
<keyword evidence="1" id="KW-0472">Membrane</keyword>
<keyword evidence="3" id="KW-1185">Reference proteome</keyword>
<gene>
    <name evidence="2" type="ORF">SAMN05660226_02329</name>
</gene>
<dbReference type="Proteomes" id="UP000190541">
    <property type="component" value="Unassembled WGS sequence"/>
</dbReference>
<feature type="transmembrane region" description="Helical" evidence="1">
    <location>
        <begin position="44"/>
        <end position="62"/>
    </location>
</feature>
<name>A0A1T5CU62_9SPHI</name>
<keyword evidence="1" id="KW-1133">Transmembrane helix</keyword>
<proteinExistence type="predicted"/>
<dbReference type="STRING" id="623280.SAMN05660226_02329"/>
<dbReference type="EMBL" id="FUYS01000005">
    <property type="protein sequence ID" value="SKB62730.1"/>
    <property type="molecule type" value="Genomic_DNA"/>
</dbReference>
<feature type="transmembrane region" description="Helical" evidence="1">
    <location>
        <begin position="99"/>
        <end position="121"/>
    </location>
</feature>
<evidence type="ECO:0000313" key="3">
    <source>
        <dbReference type="Proteomes" id="UP000190541"/>
    </source>
</evidence>
<organism evidence="2 3">
    <name type="scientific">Parapedobacter luteus</name>
    <dbReference type="NCBI Taxonomy" id="623280"/>
    <lineage>
        <taxon>Bacteria</taxon>
        <taxon>Pseudomonadati</taxon>
        <taxon>Bacteroidota</taxon>
        <taxon>Sphingobacteriia</taxon>
        <taxon>Sphingobacteriales</taxon>
        <taxon>Sphingobacteriaceae</taxon>
        <taxon>Parapedobacter</taxon>
    </lineage>
</organism>